<keyword evidence="2" id="KW-1185">Reference proteome</keyword>
<reference evidence="2" key="1">
    <citation type="journal article" date="2019" name="Curr. Biol.">
        <title>Genome Sequence of Striga asiatica Provides Insight into the Evolution of Plant Parasitism.</title>
        <authorList>
            <person name="Yoshida S."/>
            <person name="Kim S."/>
            <person name="Wafula E.K."/>
            <person name="Tanskanen J."/>
            <person name="Kim Y.M."/>
            <person name="Honaas L."/>
            <person name="Yang Z."/>
            <person name="Spallek T."/>
            <person name="Conn C.E."/>
            <person name="Ichihashi Y."/>
            <person name="Cheong K."/>
            <person name="Cui S."/>
            <person name="Der J.P."/>
            <person name="Gundlach H."/>
            <person name="Jiao Y."/>
            <person name="Hori C."/>
            <person name="Ishida J.K."/>
            <person name="Kasahara H."/>
            <person name="Kiba T."/>
            <person name="Kim M.S."/>
            <person name="Koo N."/>
            <person name="Laohavisit A."/>
            <person name="Lee Y.H."/>
            <person name="Lumba S."/>
            <person name="McCourt P."/>
            <person name="Mortimer J.C."/>
            <person name="Mutuku J.M."/>
            <person name="Nomura T."/>
            <person name="Sasaki-Sekimoto Y."/>
            <person name="Seto Y."/>
            <person name="Wang Y."/>
            <person name="Wakatake T."/>
            <person name="Sakakibara H."/>
            <person name="Demura T."/>
            <person name="Yamaguchi S."/>
            <person name="Yoneyama K."/>
            <person name="Manabe R.I."/>
            <person name="Nelson D.C."/>
            <person name="Schulman A.H."/>
            <person name="Timko M.P."/>
            <person name="dePamphilis C.W."/>
            <person name="Choi D."/>
            <person name="Shirasu K."/>
        </authorList>
    </citation>
    <scope>NUCLEOTIDE SEQUENCE [LARGE SCALE GENOMIC DNA]</scope>
    <source>
        <strain evidence="2">cv. UVA1</strain>
    </source>
</reference>
<name>A0A5A7R582_STRAF</name>
<sequence>MHVMASWAPASSLSARIWRLSGGMQGHRAWIRSRMVRWAGSGRWRSVTGMWCWRQGRVSLKSGRGGLGGSRTVPRQTPESLRRTVKWVGSEIGGPWRRKIRGTALREKVQR</sequence>
<dbReference type="AlphaFoldDB" id="A0A5A7R582"/>
<comment type="caution">
    <text evidence="1">The sequence shown here is derived from an EMBL/GenBank/DDBJ whole genome shotgun (WGS) entry which is preliminary data.</text>
</comment>
<protein>
    <submittedName>
        <fullName evidence="1">Double-stranded-RNA-binding protein 4</fullName>
    </submittedName>
</protein>
<evidence type="ECO:0000313" key="1">
    <source>
        <dbReference type="EMBL" id="GER51504.1"/>
    </source>
</evidence>
<evidence type="ECO:0000313" key="2">
    <source>
        <dbReference type="Proteomes" id="UP000325081"/>
    </source>
</evidence>
<gene>
    <name evidence="1" type="ORF">STAS_28902</name>
</gene>
<proteinExistence type="predicted"/>
<dbReference type="EMBL" id="BKCP01009737">
    <property type="protein sequence ID" value="GER51504.1"/>
    <property type="molecule type" value="Genomic_DNA"/>
</dbReference>
<accession>A0A5A7R582</accession>
<dbReference type="Proteomes" id="UP000325081">
    <property type="component" value="Unassembled WGS sequence"/>
</dbReference>
<organism evidence="1 2">
    <name type="scientific">Striga asiatica</name>
    <name type="common">Asiatic witchweed</name>
    <name type="synonym">Buchnera asiatica</name>
    <dbReference type="NCBI Taxonomy" id="4170"/>
    <lineage>
        <taxon>Eukaryota</taxon>
        <taxon>Viridiplantae</taxon>
        <taxon>Streptophyta</taxon>
        <taxon>Embryophyta</taxon>
        <taxon>Tracheophyta</taxon>
        <taxon>Spermatophyta</taxon>
        <taxon>Magnoliopsida</taxon>
        <taxon>eudicotyledons</taxon>
        <taxon>Gunneridae</taxon>
        <taxon>Pentapetalae</taxon>
        <taxon>asterids</taxon>
        <taxon>lamiids</taxon>
        <taxon>Lamiales</taxon>
        <taxon>Orobanchaceae</taxon>
        <taxon>Buchnereae</taxon>
        <taxon>Striga</taxon>
    </lineage>
</organism>